<keyword evidence="2" id="KW-1185">Reference proteome</keyword>
<accession>A0A445B1N7</accession>
<dbReference type="EMBL" id="SDMP01000010">
    <property type="protein sequence ID" value="RYR32568.1"/>
    <property type="molecule type" value="Genomic_DNA"/>
</dbReference>
<dbReference type="AlphaFoldDB" id="A0A445B1N7"/>
<proteinExistence type="predicted"/>
<evidence type="ECO:0000313" key="2">
    <source>
        <dbReference type="Proteomes" id="UP000289738"/>
    </source>
</evidence>
<evidence type="ECO:0000313" key="1">
    <source>
        <dbReference type="EMBL" id="RYR32568.1"/>
    </source>
</evidence>
<sequence length="190" mass="22346">MKPCTAPDRQLNSSCWQISKQTKGSFPMRSLSQNNSSQGRDCSGHHDCRMVVAVHTQIVQYCQACLNCPFTPFFNQLHQWINRSLRNNSSTGIHHSFRHYSVEFHYSIFLCFSRKRIFNLFQKPRNCLKKCNFHIDWIRRSVGTREKIKFDKASSYPIFVIERDPRPEYFTKQADEMGGICFVPELLIIE</sequence>
<comment type="caution">
    <text evidence="1">The sequence shown here is derived from an EMBL/GenBank/DDBJ whole genome shotgun (WGS) entry which is preliminary data.</text>
</comment>
<reference evidence="1 2" key="1">
    <citation type="submission" date="2019-01" db="EMBL/GenBank/DDBJ databases">
        <title>Sequencing of cultivated peanut Arachis hypogaea provides insights into genome evolution and oil improvement.</title>
        <authorList>
            <person name="Chen X."/>
        </authorList>
    </citation>
    <scope>NUCLEOTIDE SEQUENCE [LARGE SCALE GENOMIC DNA]</scope>
    <source>
        <strain evidence="2">cv. Fuhuasheng</strain>
        <tissue evidence="1">Leaves</tissue>
    </source>
</reference>
<name>A0A445B1N7_ARAHY</name>
<gene>
    <name evidence="1" type="ORF">Ahy_A10g047107</name>
</gene>
<protein>
    <submittedName>
        <fullName evidence="1">Uncharacterized protein</fullName>
    </submittedName>
</protein>
<organism evidence="1 2">
    <name type="scientific">Arachis hypogaea</name>
    <name type="common">Peanut</name>
    <dbReference type="NCBI Taxonomy" id="3818"/>
    <lineage>
        <taxon>Eukaryota</taxon>
        <taxon>Viridiplantae</taxon>
        <taxon>Streptophyta</taxon>
        <taxon>Embryophyta</taxon>
        <taxon>Tracheophyta</taxon>
        <taxon>Spermatophyta</taxon>
        <taxon>Magnoliopsida</taxon>
        <taxon>eudicotyledons</taxon>
        <taxon>Gunneridae</taxon>
        <taxon>Pentapetalae</taxon>
        <taxon>rosids</taxon>
        <taxon>fabids</taxon>
        <taxon>Fabales</taxon>
        <taxon>Fabaceae</taxon>
        <taxon>Papilionoideae</taxon>
        <taxon>50 kb inversion clade</taxon>
        <taxon>dalbergioids sensu lato</taxon>
        <taxon>Dalbergieae</taxon>
        <taxon>Pterocarpus clade</taxon>
        <taxon>Arachis</taxon>
    </lineage>
</organism>
<dbReference type="Proteomes" id="UP000289738">
    <property type="component" value="Chromosome A10"/>
</dbReference>